<keyword evidence="2" id="KW-0521">NADP</keyword>
<dbReference type="Gene3D" id="3.40.50.720">
    <property type="entry name" value="NAD(P)-binding Rossmann-like Domain"/>
    <property type="match status" value="1"/>
</dbReference>
<sequence>MDQTFSQRAIAITGGASGIGLAIVKALASRGAHVYIADISPNLPQELATLDNVHFNGNCDITSRVACKKFIDAIPGRLDGLVNCAGICPAENKIVSDDLFAKIMAVNVTGSWNMGTEAILRMADQESRTSEGLVPGSQRTLPAGVIVNITSGAAMRGIANLAAYCTSKHAVLGMTRAWAKDWPTLRINSVAPGTTDTPLARGDAKTSGSKEDIEKRVAQFTSRIPLGRVAYDTDIADAVLFMLSDAASYITGQVLPVNGGSD</sequence>
<dbReference type="AlphaFoldDB" id="A0A9N9VCV7"/>
<organism evidence="4 5">
    <name type="scientific">Clonostachys rhizophaga</name>
    <dbReference type="NCBI Taxonomy" id="160324"/>
    <lineage>
        <taxon>Eukaryota</taxon>
        <taxon>Fungi</taxon>
        <taxon>Dikarya</taxon>
        <taxon>Ascomycota</taxon>
        <taxon>Pezizomycotina</taxon>
        <taxon>Sordariomycetes</taxon>
        <taxon>Hypocreomycetidae</taxon>
        <taxon>Hypocreales</taxon>
        <taxon>Bionectriaceae</taxon>
        <taxon>Clonostachys</taxon>
    </lineage>
</organism>
<gene>
    <name evidence="4" type="ORF">CRHIZ90672A_00017982</name>
</gene>
<dbReference type="PROSITE" id="PS00061">
    <property type="entry name" value="ADH_SHORT"/>
    <property type="match status" value="1"/>
</dbReference>
<dbReference type="PANTHER" id="PTHR42760">
    <property type="entry name" value="SHORT-CHAIN DEHYDROGENASES/REDUCTASES FAMILY MEMBER"/>
    <property type="match status" value="1"/>
</dbReference>
<dbReference type="GO" id="GO:0048038">
    <property type="term" value="F:quinone binding"/>
    <property type="evidence" value="ECO:0007669"/>
    <property type="project" value="TreeGrafter"/>
</dbReference>
<feature type="region of interest" description="Disordered" evidence="3">
    <location>
        <begin position="191"/>
        <end position="210"/>
    </location>
</feature>
<dbReference type="PRINTS" id="PR00081">
    <property type="entry name" value="GDHRDH"/>
</dbReference>
<dbReference type="Pfam" id="PF13561">
    <property type="entry name" value="adh_short_C2"/>
    <property type="match status" value="1"/>
</dbReference>
<dbReference type="GO" id="GO:0016616">
    <property type="term" value="F:oxidoreductase activity, acting on the CH-OH group of donors, NAD or NADP as acceptor"/>
    <property type="evidence" value="ECO:0007669"/>
    <property type="project" value="TreeGrafter"/>
</dbReference>
<protein>
    <submittedName>
        <fullName evidence="4">Uncharacterized protein</fullName>
    </submittedName>
</protein>
<dbReference type="InterPro" id="IPR036291">
    <property type="entry name" value="NAD(P)-bd_dom_sf"/>
</dbReference>
<dbReference type="PRINTS" id="PR00080">
    <property type="entry name" value="SDRFAMILY"/>
</dbReference>
<dbReference type="Proteomes" id="UP000696573">
    <property type="component" value="Unassembled WGS sequence"/>
</dbReference>
<evidence type="ECO:0000256" key="1">
    <source>
        <dbReference type="ARBA" id="ARBA00006484"/>
    </source>
</evidence>
<dbReference type="FunFam" id="3.40.50.720:FF:000084">
    <property type="entry name" value="Short-chain dehydrogenase reductase"/>
    <property type="match status" value="1"/>
</dbReference>
<dbReference type="OrthoDB" id="1669814at2759"/>
<dbReference type="CDD" id="cd05233">
    <property type="entry name" value="SDR_c"/>
    <property type="match status" value="1"/>
</dbReference>
<proteinExistence type="inferred from homology"/>
<keyword evidence="5" id="KW-1185">Reference proteome</keyword>
<evidence type="ECO:0000256" key="2">
    <source>
        <dbReference type="ARBA" id="ARBA00022857"/>
    </source>
</evidence>
<dbReference type="PANTHER" id="PTHR42760:SF45">
    <property type="entry name" value="SHORT CHAIN DEHYDROGENASE_REDUCTASE FAMILY PROTEIN, PUTATIVE (AFU_ORTHOLOGUE AFUA_3G09150)-RELATED"/>
    <property type="match status" value="1"/>
</dbReference>
<dbReference type="InterPro" id="IPR002347">
    <property type="entry name" value="SDR_fam"/>
</dbReference>
<evidence type="ECO:0000313" key="5">
    <source>
        <dbReference type="Proteomes" id="UP000696573"/>
    </source>
</evidence>
<dbReference type="GO" id="GO:0006633">
    <property type="term" value="P:fatty acid biosynthetic process"/>
    <property type="evidence" value="ECO:0007669"/>
    <property type="project" value="TreeGrafter"/>
</dbReference>
<dbReference type="SUPFAM" id="SSF51735">
    <property type="entry name" value="NAD(P)-binding Rossmann-fold domains"/>
    <property type="match status" value="1"/>
</dbReference>
<name>A0A9N9VCV7_9HYPO</name>
<dbReference type="EMBL" id="CABFNQ020000633">
    <property type="protein sequence ID" value="CAH0020173.1"/>
    <property type="molecule type" value="Genomic_DNA"/>
</dbReference>
<dbReference type="InterPro" id="IPR020904">
    <property type="entry name" value="Sc_DH/Rdtase_CS"/>
</dbReference>
<accession>A0A9N9VCV7</accession>
<evidence type="ECO:0000256" key="3">
    <source>
        <dbReference type="SAM" id="MobiDB-lite"/>
    </source>
</evidence>
<comment type="caution">
    <text evidence="4">The sequence shown here is derived from an EMBL/GenBank/DDBJ whole genome shotgun (WGS) entry which is preliminary data.</text>
</comment>
<evidence type="ECO:0000313" key="4">
    <source>
        <dbReference type="EMBL" id="CAH0020173.1"/>
    </source>
</evidence>
<reference evidence="4" key="1">
    <citation type="submission" date="2021-10" db="EMBL/GenBank/DDBJ databases">
        <authorList>
            <person name="Piombo E."/>
        </authorList>
    </citation>
    <scope>NUCLEOTIDE SEQUENCE</scope>
</reference>
<comment type="similarity">
    <text evidence="1">Belongs to the short-chain dehydrogenases/reductases (SDR) family.</text>
</comment>